<feature type="domain" description="Peptidase S9 prolyl oligopeptidase catalytic" evidence="3">
    <location>
        <begin position="439"/>
        <end position="647"/>
    </location>
</feature>
<keyword evidence="1" id="KW-0378">Hydrolase</keyword>
<dbReference type="PANTHER" id="PTHR42776:SF27">
    <property type="entry name" value="DIPEPTIDYL PEPTIDASE FAMILY MEMBER 6"/>
    <property type="match status" value="1"/>
</dbReference>
<evidence type="ECO:0000256" key="2">
    <source>
        <dbReference type="ARBA" id="ARBA00022825"/>
    </source>
</evidence>
<dbReference type="PANTHER" id="PTHR42776">
    <property type="entry name" value="SERINE PEPTIDASE S9 FAMILY MEMBER"/>
    <property type="match status" value="1"/>
</dbReference>
<gene>
    <name evidence="4" type="ORF">DRJ26_00655</name>
</gene>
<dbReference type="GO" id="GO:0004252">
    <property type="term" value="F:serine-type endopeptidase activity"/>
    <property type="evidence" value="ECO:0007669"/>
    <property type="project" value="TreeGrafter"/>
</dbReference>
<comment type="caution">
    <text evidence="4">The sequence shown here is derived from an EMBL/GenBank/DDBJ whole genome shotgun (WGS) entry which is preliminary data.</text>
</comment>
<dbReference type="Pfam" id="PF07676">
    <property type="entry name" value="PD40"/>
    <property type="match status" value="1"/>
</dbReference>
<keyword evidence="2" id="KW-0645">Protease</keyword>
<dbReference type="Gene3D" id="2.120.10.30">
    <property type="entry name" value="TolB, C-terminal domain"/>
    <property type="match status" value="2"/>
</dbReference>
<dbReference type="InterPro" id="IPR001375">
    <property type="entry name" value="Peptidase_S9_cat"/>
</dbReference>
<dbReference type="Gene3D" id="3.40.50.1820">
    <property type="entry name" value="alpha/beta hydrolase"/>
    <property type="match status" value="1"/>
</dbReference>
<protein>
    <submittedName>
        <fullName evidence="4">S9 family peptidase</fullName>
    </submittedName>
</protein>
<dbReference type="Proteomes" id="UP000269499">
    <property type="component" value="Unassembled WGS sequence"/>
</dbReference>
<dbReference type="Pfam" id="PF00326">
    <property type="entry name" value="Peptidase_S9"/>
    <property type="match status" value="1"/>
</dbReference>
<keyword evidence="2" id="KW-0720">Serine protease</keyword>
<dbReference type="InterPro" id="IPR011042">
    <property type="entry name" value="6-blade_b-propeller_TolB-like"/>
</dbReference>
<organism evidence="4 5">
    <name type="scientific">Thermoproteota archaeon</name>
    <dbReference type="NCBI Taxonomy" id="2056631"/>
    <lineage>
        <taxon>Archaea</taxon>
        <taxon>Thermoproteota</taxon>
    </lineage>
</organism>
<proteinExistence type="predicted"/>
<evidence type="ECO:0000256" key="1">
    <source>
        <dbReference type="ARBA" id="ARBA00022801"/>
    </source>
</evidence>
<accession>A0A497F8C6</accession>
<dbReference type="SUPFAM" id="SSF82171">
    <property type="entry name" value="DPP6 N-terminal domain-like"/>
    <property type="match status" value="1"/>
</dbReference>
<name>A0A497F8C6_9CREN</name>
<evidence type="ECO:0000259" key="3">
    <source>
        <dbReference type="Pfam" id="PF00326"/>
    </source>
</evidence>
<sequence>MRSLKIDDFSKIVHVADPQLSPDGKKLALVTVRPNLKENKYNYEILLYDVETGDTLYSISSEEGDQSPRWSPSGKKIVFTSRRGFKEEEKGNAIFLSVLAGEPRLIAKKREGFSQVRFLNESELIAISPTPVRKVDEDGDYVEIWDIPPWFDGSGFIDEYRRQIYLIDVESGLYKQLTSSENDIVYAAPSNSGEKIAYVRKVNKKKPLITEVRIYNVKKGEDFQIVEPKYSFISVEWSPDDKHLVLHGSDMKRGLVSHNHIWVTSSATPSDPVNLTGKLDRNTRPAISCDMLGPYRVYSPPQWRGEHIYFLVNEEGRSNLYRVNLSGEIECILKGEFAIYNFSIAKKSNRIALLKVDAKTPPEIYLYENGGIRKFTHFNDWLSKEVKFSELHHMKVKVSDGAEVDAWYLEPIDKEEDKKYPVVVFIHGGPKAAYGPALNFMHQLMAANGYYVLFSNPRGSDGYSEEFADIRRHYGERDYRDIMEVVEAFLKKVSSADTERLGVTGISYGGFMTNWIVTQTDRFKAAVSENGIADWIADFWASDIGYWFDPDQIGDTPVDNIEGYIRQSPVYYAKNVKTPILLIHSMEDYRCFIDQSTAFHIALKLYDKESRLIIFKKGSHGHSIRAKPRHRKKRYELILNYFNEKLENPAKRR</sequence>
<dbReference type="EMBL" id="QMRA01000005">
    <property type="protein sequence ID" value="RLE55571.1"/>
    <property type="molecule type" value="Genomic_DNA"/>
</dbReference>
<dbReference type="InterPro" id="IPR029058">
    <property type="entry name" value="AB_hydrolase_fold"/>
</dbReference>
<reference evidence="4 5" key="1">
    <citation type="submission" date="2018-06" db="EMBL/GenBank/DDBJ databases">
        <title>Extensive metabolic versatility and redundancy in microbially diverse, dynamic hydrothermal sediments.</title>
        <authorList>
            <person name="Dombrowski N."/>
            <person name="Teske A."/>
            <person name="Baker B.J."/>
        </authorList>
    </citation>
    <scope>NUCLEOTIDE SEQUENCE [LARGE SCALE GENOMIC DNA]</scope>
    <source>
        <strain evidence="4">B20_G2</strain>
    </source>
</reference>
<dbReference type="GO" id="GO:0006508">
    <property type="term" value="P:proteolysis"/>
    <property type="evidence" value="ECO:0007669"/>
    <property type="project" value="InterPro"/>
</dbReference>
<dbReference type="SUPFAM" id="SSF53474">
    <property type="entry name" value="alpha/beta-Hydrolases"/>
    <property type="match status" value="1"/>
</dbReference>
<evidence type="ECO:0000313" key="5">
    <source>
        <dbReference type="Proteomes" id="UP000269499"/>
    </source>
</evidence>
<evidence type="ECO:0000313" key="4">
    <source>
        <dbReference type="EMBL" id="RLE55571.1"/>
    </source>
</evidence>
<dbReference type="AlphaFoldDB" id="A0A497F8C6"/>
<dbReference type="InterPro" id="IPR011659">
    <property type="entry name" value="WD40"/>
</dbReference>